<sequence>AGSDPSSITGLKSQTAAHPSLAYVYESSDSDADRPDPDVVLDDLASRRFHSPSPVAPTNFAIPMSQLESAAVPCTTRSQVAVSNVSQQTLTHL</sequence>
<name>A0ABD0QE46_CIRMR</name>
<reference evidence="1 2" key="1">
    <citation type="submission" date="2024-05" db="EMBL/GenBank/DDBJ databases">
        <title>Genome sequencing and assembly of Indian major carp, Cirrhinus mrigala (Hamilton, 1822).</title>
        <authorList>
            <person name="Mohindra V."/>
            <person name="Chowdhury L.M."/>
            <person name="Lal K."/>
            <person name="Jena J.K."/>
        </authorList>
    </citation>
    <scope>NUCLEOTIDE SEQUENCE [LARGE SCALE GENOMIC DNA]</scope>
    <source>
        <strain evidence="1">CM1030</strain>
        <tissue evidence="1">Blood</tissue>
    </source>
</reference>
<gene>
    <name evidence="1" type="ORF">M9458_019863</name>
</gene>
<dbReference type="EMBL" id="JAMKFB020000009">
    <property type="protein sequence ID" value="KAL0184167.1"/>
    <property type="molecule type" value="Genomic_DNA"/>
</dbReference>
<dbReference type="Proteomes" id="UP001529510">
    <property type="component" value="Unassembled WGS sequence"/>
</dbReference>
<keyword evidence="2" id="KW-1185">Reference proteome</keyword>
<protein>
    <submittedName>
        <fullName evidence="1">Uncharacterized protein</fullName>
    </submittedName>
</protein>
<proteinExistence type="predicted"/>
<evidence type="ECO:0000313" key="1">
    <source>
        <dbReference type="EMBL" id="KAL0184167.1"/>
    </source>
</evidence>
<feature type="non-terminal residue" evidence="1">
    <location>
        <position position="1"/>
    </location>
</feature>
<feature type="non-terminal residue" evidence="1">
    <location>
        <position position="93"/>
    </location>
</feature>
<evidence type="ECO:0000313" key="2">
    <source>
        <dbReference type="Proteomes" id="UP001529510"/>
    </source>
</evidence>
<dbReference type="AlphaFoldDB" id="A0ABD0QE46"/>
<organism evidence="1 2">
    <name type="scientific">Cirrhinus mrigala</name>
    <name type="common">Mrigala</name>
    <dbReference type="NCBI Taxonomy" id="683832"/>
    <lineage>
        <taxon>Eukaryota</taxon>
        <taxon>Metazoa</taxon>
        <taxon>Chordata</taxon>
        <taxon>Craniata</taxon>
        <taxon>Vertebrata</taxon>
        <taxon>Euteleostomi</taxon>
        <taxon>Actinopterygii</taxon>
        <taxon>Neopterygii</taxon>
        <taxon>Teleostei</taxon>
        <taxon>Ostariophysi</taxon>
        <taxon>Cypriniformes</taxon>
        <taxon>Cyprinidae</taxon>
        <taxon>Labeoninae</taxon>
        <taxon>Labeonini</taxon>
        <taxon>Cirrhinus</taxon>
    </lineage>
</organism>
<comment type="caution">
    <text evidence="1">The sequence shown here is derived from an EMBL/GenBank/DDBJ whole genome shotgun (WGS) entry which is preliminary data.</text>
</comment>
<accession>A0ABD0QE46</accession>